<keyword evidence="1" id="KW-0597">Phosphoprotein</keyword>
<dbReference type="Proteomes" id="UP000885779">
    <property type="component" value="Unassembled WGS sequence"/>
</dbReference>
<comment type="caution">
    <text evidence="4">The sequence shown here is derived from an EMBL/GenBank/DDBJ whole genome shotgun (WGS) entry which is preliminary data.</text>
</comment>
<evidence type="ECO:0000256" key="2">
    <source>
        <dbReference type="PROSITE-ProRule" id="PRU00169"/>
    </source>
</evidence>
<dbReference type="AlphaFoldDB" id="A0A7V4WU83"/>
<dbReference type="SUPFAM" id="SSF52172">
    <property type="entry name" value="CheY-like"/>
    <property type="match status" value="1"/>
</dbReference>
<dbReference type="GO" id="GO:0000160">
    <property type="term" value="P:phosphorelay signal transduction system"/>
    <property type="evidence" value="ECO:0007669"/>
    <property type="project" value="InterPro"/>
</dbReference>
<dbReference type="PROSITE" id="PS50110">
    <property type="entry name" value="RESPONSE_REGULATORY"/>
    <property type="match status" value="1"/>
</dbReference>
<dbReference type="EMBL" id="DRQG01000044">
    <property type="protein sequence ID" value="HGY55039.1"/>
    <property type="molecule type" value="Genomic_DNA"/>
</dbReference>
<dbReference type="InterPro" id="IPR001789">
    <property type="entry name" value="Sig_transdc_resp-reg_receiver"/>
</dbReference>
<comment type="caution">
    <text evidence="2">Lacks conserved residue(s) required for the propagation of feature annotation.</text>
</comment>
<dbReference type="InterPro" id="IPR011006">
    <property type="entry name" value="CheY-like_superfamily"/>
</dbReference>
<dbReference type="Gene3D" id="3.40.50.2300">
    <property type="match status" value="1"/>
</dbReference>
<reference evidence="4" key="1">
    <citation type="journal article" date="2020" name="mSystems">
        <title>Genome- and Community-Level Interaction Insights into Carbon Utilization and Element Cycling Functions of Hydrothermarchaeota in Hydrothermal Sediment.</title>
        <authorList>
            <person name="Zhou Z."/>
            <person name="Liu Y."/>
            <person name="Xu W."/>
            <person name="Pan J."/>
            <person name="Luo Z.H."/>
            <person name="Li M."/>
        </authorList>
    </citation>
    <scope>NUCLEOTIDE SEQUENCE [LARGE SCALE GENOMIC DNA]</scope>
    <source>
        <strain evidence="4">HyVt-577</strain>
    </source>
</reference>
<name>A0A7V4WU83_CALAY</name>
<sequence>MQKNKGMNANENRKKRILVVDPDEDFCRNVRLYLEESYDVSARQGLEYIDYAILLNRVDLLLIEADFANNELVRSLQRIQKEHAHLKIVIMYTYFPADKKIEQGLAKVADEMIAKPFDVFQLKTKIDGLLKKTEQV</sequence>
<evidence type="ECO:0000259" key="3">
    <source>
        <dbReference type="PROSITE" id="PS50110"/>
    </source>
</evidence>
<evidence type="ECO:0000256" key="1">
    <source>
        <dbReference type="ARBA" id="ARBA00022553"/>
    </source>
</evidence>
<evidence type="ECO:0000313" key="4">
    <source>
        <dbReference type="EMBL" id="HGY55039.1"/>
    </source>
</evidence>
<protein>
    <submittedName>
        <fullName evidence="4">Response regulator transcription factor</fullName>
    </submittedName>
</protein>
<dbReference type="Pfam" id="PF00072">
    <property type="entry name" value="Response_reg"/>
    <property type="match status" value="1"/>
</dbReference>
<dbReference type="PANTHER" id="PTHR44591:SF3">
    <property type="entry name" value="RESPONSE REGULATORY DOMAIN-CONTAINING PROTEIN"/>
    <property type="match status" value="1"/>
</dbReference>
<feature type="domain" description="Response regulatory" evidence="3">
    <location>
        <begin position="16"/>
        <end position="130"/>
    </location>
</feature>
<dbReference type="InterPro" id="IPR050595">
    <property type="entry name" value="Bact_response_regulator"/>
</dbReference>
<dbReference type="PANTHER" id="PTHR44591">
    <property type="entry name" value="STRESS RESPONSE REGULATOR PROTEIN 1"/>
    <property type="match status" value="1"/>
</dbReference>
<gene>
    <name evidence="4" type="ORF">ENK44_05015</name>
</gene>
<organism evidence="4">
    <name type="scientific">Caldithrix abyssi</name>
    <dbReference type="NCBI Taxonomy" id="187145"/>
    <lineage>
        <taxon>Bacteria</taxon>
        <taxon>Pseudomonadati</taxon>
        <taxon>Calditrichota</taxon>
        <taxon>Calditrichia</taxon>
        <taxon>Calditrichales</taxon>
        <taxon>Calditrichaceae</taxon>
        <taxon>Caldithrix</taxon>
    </lineage>
</organism>
<accession>A0A7V4WU83</accession>
<proteinExistence type="predicted"/>